<protein>
    <recommendedName>
        <fullName evidence="3">Protein ImuA</fullName>
    </recommendedName>
</protein>
<dbReference type="Proteomes" id="UP000285530">
    <property type="component" value="Unassembled WGS sequence"/>
</dbReference>
<evidence type="ECO:0000313" key="2">
    <source>
        <dbReference type="Proteomes" id="UP000285530"/>
    </source>
</evidence>
<name>A0A418ZZL9_9RHOB</name>
<proteinExistence type="predicted"/>
<dbReference type="OrthoDB" id="7630980at2"/>
<keyword evidence="2" id="KW-1185">Reference proteome</keyword>
<evidence type="ECO:0008006" key="3">
    <source>
        <dbReference type="Google" id="ProtNLM"/>
    </source>
</evidence>
<dbReference type="RefSeq" id="WP_119885504.1">
    <property type="nucleotide sequence ID" value="NZ_CP067169.1"/>
</dbReference>
<sequence length="108" mass="11685">MAVFRRLNLATEGTGTTSIALRRGRRQAHTADLGQPTASMTRWRVTKLPSAPLPVPCLSRARWLVELIRAPAGSLDLELEACDETGHLALPADAAERLGSADRHNGFT</sequence>
<dbReference type="AlphaFoldDB" id="A0A418ZZL9"/>
<dbReference type="EMBL" id="QZEV01000014">
    <property type="protein sequence ID" value="RJL06016.1"/>
    <property type="molecule type" value="Genomic_DNA"/>
</dbReference>
<reference evidence="1 2" key="1">
    <citation type="submission" date="2018-09" db="EMBL/GenBank/DDBJ databases">
        <title>Paracoccus onubensis nov. sp. a moderate halophilic bacterium isolated from Gruta de las Maravillas (Aracena, Spain).</title>
        <authorList>
            <person name="Jurado V."/>
            <person name="Gutierrez-Patricio S."/>
            <person name="Gonzalez-Pimentel J.L."/>
            <person name="Laiz L."/>
            <person name="Saiz-Jimenez C."/>
        </authorList>
    </citation>
    <scope>NUCLEOTIDE SEQUENCE [LARGE SCALE GENOMIC DNA]</scope>
    <source>
        <strain evidence="1 2">DSM 19484</strain>
    </source>
</reference>
<evidence type="ECO:0000313" key="1">
    <source>
        <dbReference type="EMBL" id="RJL06016.1"/>
    </source>
</evidence>
<accession>A0A418ZZL9</accession>
<comment type="caution">
    <text evidence="1">The sequence shown here is derived from an EMBL/GenBank/DDBJ whole genome shotgun (WGS) entry which is preliminary data.</text>
</comment>
<gene>
    <name evidence="1" type="ORF">D3P06_04975</name>
</gene>
<organism evidence="1 2">
    <name type="scientific">Paracoccus aestuarii</name>
    <dbReference type="NCBI Taxonomy" id="453842"/>
    <lineage>
        <taxon>Bacteria</taxon>
        <taxon>Pseudomonadati</taxon>
        <taxon>Pseudomonadota</taxon>
        <taxon>Alphaproteobacteria</taxon>
        <taxon>Rhodobacterales</taxon>
        <taxon>Paracoccaceae</taxon>
        <taxon>Paracoccus</taxon>
    </lineage>
</organism>